<evidence type="ECO:0000256" key="1">
    <source>
        <dbReference type="ARBA" id="ARBA00004651"/>
    </source>
</evidence>
<keyword evidence="3" id="KW-1003">Cell membrane</keyword>
<evidence type="ECO:0000256" key="5">
    <source>
        <dbReference type="ARBA" id="ARBA00022692"/>
    </source>
</evidence>
<feature type="transmembrane region" description="Helical" evidence="8">
    <location>
        <begin position="134"/>
        <end position="152"/>
    </location>
</feature>
<dbReference type="GO" id="GO:0005886">
    <property type="term" value="C:plasma membrane"/>
    <property type="evidence" value="ECO:0007669"/>
    <property type="project" value="UniProtKB-SubCell"/>
</dbReference>
<keyword evidence="6 8" id="KW-1133">Transmembrane helix</keyword>
<evidence type="ECO:0000313" key="13">
    <source>
        <dbReference type="Proteomes" id="UP000016646"/>
    </source>
</evidence>
<feature type="domain" description="Phosphotransferase system EIIC" evidence="9">
    <location>
        <begin position="12"/>
        <end position="373"/>
    </location>
</feature>
<evidence type="ECO:0000256" key="3">
    <source>
        <dbReference type="ARBA" id="ARBA00022475"/>
    </source>
</evidence>
<dbReference type="Pfam" id="PF13303">
    <property type="entry name" value="PTS_EIIC_2"/>
    <property type="match status" value="1"/>
</dbReference>
<feature type="transmembrane region" description="Helical" evidence="8">
    <location>
        <begin position="233"/>
        <end position="254"/>
    </location>
</feature>
<keyword evidence="7 8" id="KW-0472">Membrane</keyword>
<dbReference type="RefSeq" id="WP_021329316.1">
    <property type="nucleotide sequence ID" value="NZ_AUZJ01000005.1"/>
</dbReference>
<proteinExistence type="predicted"/>
<organism evidence="10 12">
    <name type="scientific">Treponema socranskii subsp. socranskii VPI DR56BR1116 = ATCC 35536</name>
    <dbReference type="NCBI Taxonomy" id="1125725"/>
    <lineage>
        <taxon>Bacteria</taxon>
        <taxon>Pseudomonadati</taxon>
        <taxon>Spirochaetota</taxon>
        <taxon>Spirochaetia</taxon>
        <taxon>Spirochaetales</taxon>
        <taxon>Treponemataceae</taxon>
        <taxon>Treponema</taxon>
    </lineage>
</organism>
<feature type="transmembrane region" description="Helical" evidence="8">
    <location>
        <begin position="282"/>
        <end position="302"/>
    </location>
</feature>
<keyword evidence="2" id="KW-0813">Transport</keyword>
<evidence type="ECO:0000256" key="8">
    <source>
        <dbReference type="SAM" id="Phobius"/>
    </source>
</evidence>
<keyword evidence="5 8" id="KW-0812">Transmembrane</keyword>
<dbReference type="OrthoDB" id="396983at2"/>
<dbReference type="EMBL" id="AUZJ01000005">
    <property type="protein sequence ID" value="ERF61770.1"/>
    <property type="molecule type" value="Genomic_DNA"/>
</dbReference>
<comment type="subcellular location">
    <subcellularLocation>
        <location evidence="1">Cell membrane</location>
        <topology evidence="1">Multi-pass membrane protein</topology>
    </subcellularLocation>
</comment>
<feature type="transmembrane region" description="Helical" evidence="8">
    <location>
        <begin position="334"/>
        <end position="357"/>
    </location>
</feature>
<dbReference type="GO" id="GO:0008982">
    <property type="term" value="F:protein-N(PI)-phosphohistidine-sugar phosphotransferase activity"/>
    <property type="evidence" value="ECO:0007669"/>
    <property type="project" value="InterPro"/>
</dbReference>
<evidence type="ECO:0000256" key="6">
    <source>
        <dbReference type="ARBA" id="ARBA00022989"/>
    </source>
</evidence>
<feature type="transmembrane region" description="Helical" evidence="8">
    <location>
        <begin position="309"/>
        <end position="328"/>
    </location>
</feature>
<dbReference type="EMBL" id="AVQI01000001">
    <property type="protein sequence ID" value="ERK05145.1"/>
    <property type="molecule type" value="Genomic_DNA"/>
</dbReference>
<evidence type="ECO:0000256" key="7">
    <source>
        <dbReference type="ARBA" id="ARBA00023136"/>
    </source>
</evidence>
<protein>
    <submittedName>
        <fullName evidence="10">PTS system EIIC component</fullName>
    </submittedName>
</protein>
<keyword evidence="13" id="KW-1185">Reference proteome</keyword>
<evidence type="ECO:0000256" key="2">
    <source>
        <dbReference type="ARBA" id="ARBA00022448"/>
    </source>
</evidence>
<accession>U2MU33</accession>
<dbReference type="eggNOG" id="COG3641">
    <property type="taxonomic scope" value="Bacteria"/>
</dbReference>
<keyword evidence="4" id="KW-0762">Sugar transport</keyword>
<feature type="transmembrane region" description="Helical" evidence="8">
    <location>
        <begin position="159"/>
        <end position="181"/>
    </location>
</feature>
<sequence length="375" mass="37891">MNKYFKRYVVDAFGGMSLGLFSTLIIGLIIKQIGGFFPSAVGSGCAGGASVYTSLAYAGRFFMLTGQVLTVLTGAGIACGVAHSLGAPKLALYGSILTGTIGAYSVKCAAYLSAGQAAFIAENGSVLFAGPGDPLGAFAAALVGAECGRLVAGKTKIDIVVVPAVTVIAGAAAALLFGPALASASAALGSGIQRATELEPFWMGIVLSVVMGMILTLPISSAAIAIILGMTGIAGGAATAGCCAQMIGFAVISFRDNGFNGFFAQGLGTSMLQIPNICKNPFIWIPPTLASAITGPIASCLFKMRTLPAGAGMGTSGLVGPIMTFQAMQGSESAFLIIAKIIAVDVFFPAVLAYVFYAALRARSLIRDGDMKLDA</sequence>
<dbReference type="Proteomes" id="UP000016412">
    <property type="component" value="Unassembled WGS sequence"/>
</dbReference>
<dbReference type="InterPro" id="IPR003352">
    <property type="entry name" value="PTS_EIIC"/>
</dbReference>
<dbReference type="STRING" id="1125725.HMPREF1325_1391"/>
<feature type="transmembrane region" description="Helical" evidence="8">
    <location>
        <begin position="61"/>
        <end position="83"/>
    </location>
</feature>
<feature type="transmembrane region" description="Helical" evidence="8">
    <location>
        <begin position="201"/>
        <end position="226"/>
    </location>
</feature>
<dbReference type="PATRIC" id="fig|1125725.3.peg.278"/>
<dbReference type="AlphaFoldDB" id="U2MU33"/>
<gene>
    <name evidence="11" type="ORF">HMPREF0860_1655</name>
    <name evidence="10" type="ORF">HMPREF1325_1391</name>
</gene>
<evidence type="ECO:0000259" key="9">
    <source>
        <dbReference type="Pfam" id="PF13303"/>
    </source>
</evidence>
<dbReference type="Proteomes" id="UP000016646">
    <property type="component" value="Unassembled WGS sequence"/>
</dbReference>
<feature type="transmembrane region" description="Helical" evidence="8">
    <location>
        <begin position="90"/>
        <end position="114"/>
    </location>
</feature>
<evidence type="ECO:0000256" key="4">
    <source>
        <dbReference type="ARBA" id="ARBA00022597"/>
    </source>
</evidence>
<evidence type="ECO:0000313" key="12">
    <source>
        <dbReference type="Proteomes" id="UP000016412"/>
    </source>
</evidence>
<evidence type="ECO:0000313" key="11">
    <source>
        <dbReference type="EMBL" id="ERK05145.1"/>
    </source>
</evidence>
<evidence type="ECO:0000313" key="10">
    <source>
        <dbReference type="EMBL" id="ERF61770.1"/>
    </source>
</evidence>
<name>U2MU33_TRESO</name>
<reference evidence="12 13" key="1">
    <citation type="submission" date="2013-08" db="EMBL/GenBank/DDBJ databases">
        <authorList>
            <person name="Durkin A.S."/>
            <person name="Haft D.R."/>
            <person name="McCorrison J."/>
            <person name="Torralba M."/>
            <person name="Gillis M."/>
            <person name="Haft D.H."/>
            <person name="Methe B."/>
            <person name="Sutton G."/>
            <person name="Nelson K.E."/>
        </authorList>
    </citation>
    <scope>NUCLEOTIDE SEQUENCE [LARGE SCALE GENOMIC DNA]</scope>
    <source>
        <strain evidence="11 13">ATCC 35536</strain>
        <strain evidence="10 12">VPI DR56BR1116</strain>
    </source>
</reference>
<dbReference type="GO" id="GO:0009401">
    <property type="term" value="P:phosphoenolpyruvate-dependent sugar phosphotransferase system"/>
    <property type="evidence" value="ECO:0007669"/>
    <property type="project" value="InterPro"/>
</dbReference>
<comment type="caution">
    <text evidence="10">The sequence shown here is derived from an EMBL/GenBank/DDBJ whole genome shotgun (WGS) entry which is preliminary data.</text>
</comment>
<feature type="transmembrane region" description="Helical" evidence="8">
    <location>
        <begin position="12"/>
        <end position="30"/>
    </location>
</feature>